<evidence type="ECO:0000256" key="2">
    <source>
        <dbReference type="ARBA" id="ARBA00022980"/>
    </source>
</evidence>
<dbReference type="NCBIfam" id="TIGR00061">
    <property type="entry name" value="L21"/>
    <property type="match status" value="1"/>
</dbReference>
<accession>A0A0G1KDK5</accession>
<dbReference type="AlphaFoldDB" id="A0A0G1KDK5"/>
<evidence type="ECO:0000256" key="5">
    <source>
        <dbReference type="RuleBase" id="RU000562"/>
    </source>
</evidence>
<evidence type="ECO:0000256" key="1">
    <source>
        <dbReference type="ARBA" id="ARBA00008563"/>
    </source>
</evidence>
<evidence type="ECO:0000313" key="7">
    <source>
        <dbReference type="Proteomes" id="UP000034032"/>
    </source>
</evidence>
<dbReference type="InterPro" id="IPR028909">
    <property type="entry name" value="bL21-like"/>
</dbReference>
<evidence type="ECO:0000256" key="3">
    <source>
        <dbReference type="ARBA" id="ARBA00023274"/>
    </source>
</evidence>
<dbReference type="Proteomes" id="UP000034032">
    <property type="component" value="Unassembled WGS sequence"/>
</dbReference>
<comment type="function">
    <text evidence="4 5">This protein binds to 23S rRNA in the presence of protein L20.</text>
</comment>
<keyword evidence="4 5" id="KW-0694">RNA-binding</keyword>
<keyword evidence="2 4" id="KW-0689">Ribosomal protein</keyword>
<dbReference type="GO" id="GO:0003735">
    <property type="term" value="F:structural constituent of ribosome"/>
    <property type="evidence" value="ECO:0007669"/>
    <property type="project" value="InterPro"/>
</dbReference>
<sequence length="115" mass="12803">MILFSIKVNISIVMFAVIKTGGKQYKVAEGDVLSVEKLDSKNDEVTFDQILLVSDSKDVKVGQPTVGGAKVIAKVLENGKGKKKMVFRFRSKTRQHKKKGHRQPFTKVQITKITA</sequence>
<dbReference type="GO" id="GO:0019843">
    <property type="term" value="F:rRNA binding"/>
    <property type="evidence" value="ECO:0007669"/>
    <property type="project" value="UniProtKB-UniRule"/>
</dbReference>
<dbReference type="PATRIC" id="fig|1619025.3.peg.655"/>
<dbReference type="Pfam" id="PF00829">
    <property type="entry name" value="Ribosomal_L21p"/>
    <property type="match status" value="1"/>
</dbReference>
<dbReference type="GO" id="GO:1990904">
    <property type="term" value="C:ribonucleoprotein complex"/>
    <property type="evidence" value="ECO:0007669"/>
    <property type="project" value="UniProtKB-KW"/>
</dbReference>
<organism evidence="6 7">
    <name type="scientific">Candidatus Yanofskybacteria bacterium GW2011_GWA2_44_9</name>
    <dbReference type="NCBI Taxonomy" id="1619025"/>
    <lineage>
        <taxon>Bacteria</taxon>
        <taxon>Candidatus Yanofskyibacteriota</taxon>
    </lineage>
</organism>
<dbReference type="PANTHER" id="PTHR21349">
    <property type="entry name" value="50S RIBOSOMAL PROTEIN L21"/>
    <property type="match status" value="1"/>
</dbReference>
<comment type="caution">
    <text evidence="6">The sequence shown here is derived from an EMBL/GenBank/DDBJ whole genome shotgun (WGS) entry which is preliminary data.</text>
</comment>
<keyword evidence="3 4" id="KW-0687">Ribonucleoprotein</keyword>
<evidence type="ECO:0000256" key="4">
    <source>
        <dbReference type="HAMAP-Rule" id="MF_01363"/>
    </source>
</evidence>
<dbReference type="SUPFAM" id="SSF141091">
    <property type="entry name" value="L21p-like"/>
    <property type="match status" value="1"/>
</dbReference>
<keyword evidence="4 5" id="KW-0699">rRNA-binding</keyword>
<dbReference type="GO" id="GO:0005840">
    <property type="term" value="C:ribosome"/>
    <property type="evidence" value="ECO:0007669"/>
    <property type="project" value="UniProtKB-KW"/>
</dbReference>
<dbReference type="EMBL" id="LCJR01000016">
    <property type="protein sequence ID" value="KKT81630.1"/>
    <property type="molecule type" value="Genomic_DNA"/>
</dbReference>
<proteinExistence type="inferred from homology"/>
<dbReference type="InterPro" id="IPR001787">
    <property type="entry name" value="Ribosomal_bL21"/>
</dbReference>
<name>A0A0G1KDK5_9BACT</name>
<dbReference type="GO" id="GO:0006412">
    <property type="term" value="P:translation"/>
    <property type="evidence" value="ECO:0007669"/>
    <property type="project" value="UniProtKB-UniRule"/>
</dbReference>
<dbReference type="PANTHER" id="PTHR21349:SF0">
    <property type="entry name" value="LARGE RIBOSOMAL SUBUNIT PROTEIN BL21M"/>
    <property type="match status" value="1"/>
</dbReference>
<dbReference type="HAMAP" id="MF_01363">
    <property type="entry name" value="Ribosomal_bL21"/>
    <property type="match status" value="1"/>
</dbReference>
<gene>
    <name evidence="4" type="primary">rplU</name>
    <name evidence="6" type="ORF">UW79_C0016G0022</name>
</gene>
<dbReference type="InterPro" id="IPR036164">
    <property type="entry name" value="bL21-like_sf"/>
</dbReference>
<comment type="similarity">
    <text evidence="1 4 5">Belongs to the bacterial ribosomal protein bL21 family.</text>
</comment>
<protein>
    <recommendedName>
        <fullName evidence="4">Large ribosomal subunit protein bL21</fullName>
    </recommendedName>
</protein>
<dbReference type="GO" id="GO:0005737">
    <property type="term" value="C:cytoplasm"/>
    <property type="evidence" value="ECO:0007669"/>
    <property type="project" value="UniProtKB-ARBA"/>
</dbReference>
<reference evidence="6 7" key="1">
    <citation type="journal article" date="2015" name="Nature">
        <title>rRNA introns, odd ribosomes, and small enigmatic genomes across a large radiation of phyla.</title>
        <authorList>
            <person name="Brown C.T."/>
            <person name="Hug L.A."/>
            <person name="Thomas B.C."/>
            <person name="Sharon I."/>
            <person name="Castelle C.J."/>
            <person name="Singh A."/>
            <person name="Wilkins M.J."/>
            <person name="Williams K.H."/>
            <person name="Banfield J.F."/>
        </authorList>
    </citation>
    <scope>NUCLEOTIDE SEQUENCE [LARGE SCALE GENOMIC DNA]</scope>
</reference>
<evidence type="ECO:0000313" key="6">
    <source>
        <dbReference type="EMBL" id="KKT81630.1"/>
    </source>
</evidence>
<comment type="subunit">
    <text evidence="4">Part of the 50S ribosomal subunit. Contacts protein L20.</text>
</comment>